<evidence type="ECO:0000256" key="2">
    <source>
        <dbReference type="ARBA" id="ARBA00022723"/>
    </source>
</evidence>
<keyword evidence="6" id="KW-0805">Transcription regulation</keyword>
<dbReference type="PANTHER" id="PTHR24384">
    <property type="entry name" value="FINGER PUTATIVE TRANSCRIPTION FACTOR FAMILY-RELATED"/>
    <property type="match status" value="1"/>
</dbReference>
<dbReference type="AlphaFoldDB" id="A0A9N9ME86"/>
<dbReference type="FunFam" id="3.30.160.60:FF:000870">
    <property type="entry name" value="zinc finger protein 197 isoform X1"/>
    <property type="match status" value="1"/>
</dbReference>
<evidence type="ECO:0000313" key="12">
    <source>
        <dbReference type="EMBL" id="CAG9763080.1"/>
    </source>
</evidence>
<evidence type="ECO:0000313" key="13">
    <source>
        <dbReference type="Proteomes" id="UP001152799"/>
    </source>
</evidence>
<keyword evidence="2" id="KW-0479">Metal-binding</keyword>
<dbReference type="FunFam" id="3.30.160.60:FF:000425">
    <property type="entry name" value="PLAG1 like zinc finger 1"/>
    <property type="match status" value="1"/>
</dbReference>
<dbReference type="GO" id="GO:0005634">
    <property type="term" value="C:nucleus"/>
    <property type="evidence" value="ECO:0007669"/>
    <property type="project" value="UniProtKB-SubCell"/>
</dbReference>
<keyword evidence="3" id="KW-0677">Repeat</keyword>
<feature type="domain" description="C2H2-type" evidence="11">
    <location>
        <begin position="911"/>
        <end position="938"/>
    </location>
</feature>
<dbReference type="FunFam" id="3.30.160.60:FF:000624">
    <property type="entry name" value="zinc finger protein 697"/>
    <property type="match status" value="1"/>
</dbReference>
<keyword evidence="8" id="KW-0804">Transcription</keyword>
<feature type="domain" description="C2H2-type" evidence="11">
    <location>
        <begin position="764"/>
        <end position="787"/>
    </location>
</feature>
<keyword evidence="13" id="KW-1185">Reference proteome</keyword>
<comment type="subcellular location">
    <subcellularLocation>
        <location evidence="1">Nucleus</location>
    </subcellularLocation>
</comment>
<feature type="domain" description="C2H2-type" evidence="11">
    <location>
        <begin position="310"/>
        <end position="338"/>
    </location>
</feature>
<feature type="domain" description="C2H2-type" evidence="11">
    <location>
        <begin position="182"/>
        <end position="209"/>
    </location>
</feature>
<dbReference type="OrthoDB" id="8300205at2759"/>
<protein>
    <recommendedName>
        <fullName evidence="11">C2H2-type domain-containing protein</fullName>
    </recommendedName>
</protein>
<feature type="domain" description="C2H2-type" evidence="11">
    <location>
        <begin position="459"/>
        <end position="486"/>
    </location>
</feature>
<name>A0A9N9ME86_9CUCU</name>
<keyword evidence="9" id="KW-0539">Nucleus</keyword>
<feature type="domain" description="C2H2-type" evidence="11">
    <location>
        <begin position="58"/>
        <end position="86"/>
    </location>
</feature>
<dbReference type="GO" id="GO:0008270">
    <property type="term" value="F:zinc ion binding"/>
    <property type="evidence" value="ECO:0007669"/>
    <property type="project" value="UniProtKB-KW"/>
</dbReference>
<proteinExistence type="predicted"/>
<evidence type="ECO:0000256" key="7">
    <source>
        <dbReference type="ARBA" id="ARBA00023125"/>
    </source>
</evidence>
<evidence type="ECO:0000256" key="8">
    <source>
        <dbReference type="ARBA" id="ARBA00023163"/>
    </source>
</evidence>
<feature type="domain" description="C2H2-type" evidence="11">
    <location>
        <begin position="29"/>
        <end position="57"/>
    </location>
</feature>
<evidence type="ECO:0000256" key="5">
    <source>
        <dbReference type="ARBA" id="ARBA00022833"/>
    </source>
</evidence>
<dbReference type="PROSITE" id="PS50157">
    <property type="entry name" value="ZINC_FINGER_C2H2_2"/>
    <property type="match status" value="23"/>
</dbReference>
<feature type="domain" description="C2H2-type" evidence="11">
    <location>
        <begin position="148"/>
        <end position="178"/>
    </location>
</feature>
<keyword evidence="5" id="KW-0862">Zinc</keyword>
<evidence type="ECO:0000256" key="4">
    <source>
        <dbReference type="ARBA" id="ARBA00022771"/>
    </source>
</evidence>
<feature type="domain" description="C2H2-type" evidence="11">
    <location>
        <begin position="577"/>
        <end position="605"/>
    </location>
</feature>
<evidence type="ECO:0000256" key="10">
    <source>
        <dbReference type="PROSITE-ProRule" id="PRU00042"/>
    </source>
</evidence>
<dbReference type="InterPro" id="IPR036236">
    <property type="entry name" value="Znf_C2H2_sf"/>
</dbReference>
<feature type="domain" description="C2H2-type" evidence="11">
    <location>
        <begin position="634"/>
        <end position="662"/>
    </location>
</feature>
<evidence type="ECO:0000256" key="1">
    <source>
        <dbReference type="ARBA" id="ARBA00004123"/>
    </source>
</evidence>
<evidence type="ECO:0000259" key="11">
    <source>
        <dbReference type="PROSITE" id="PS50157"/>
    </source>
</evidence>
<dbReference type="InterPro" id="IPR013087">
    <property type="entry name" value="Znf_C2H2_type"/>
</dbReference>
<keyword evidence="7" id="KW-0238">DNA-binding</keyword>
<feature type="domain" description="C2H2-type" evidence="11">
    <location>
        <begin position="487"/>
        <end position="505"/>
    </location>
</feature>
<feature type="domain" description="C2H2-type" evidence="11">
    <location>
        <begin position="883"/>
        <end position="910"/>
    </location>
</feature>
<evidence type="ECO:0000256" key="6">
    <source>
        <dbReference type="ARBA" id="ARBA00023015"/>
    </source>
</evidence>
<keyword evidence="4 10" id="KW-0863">Zinc-finger</keyword>
<feature type="domain" description="C2H2-type" evidence="11">
    <location>
        <begin position="89"/>
        <end position="117"/>
    </location>
</feature>
<dbReference type="SMART" id="SM00355">
    <property type="entry name" value="ZnF_C2H2"/>
    <property type="match status" value="29"/>
</dbReference>
<evidence type="ECO:0000256" key="9">
    <source>
        <dbReference type="ARBA" id="ARBA00023242"/>
    </source>
</evidence>
<accession>A0A9N9ME86</accession>
<dbReference type="EMBL" id="OU892289">
    <property type="protein sequence ID" value="CAG9763080.1"/>
    <property type="molecule type" value="Genomic_DNA"/>
</dbReference>
<dbReference type="Proteomes" id="UP001152799">
    <property type="component" value="Chromosome 13"/>
</dbReference>
<feature type="domain" description="C2H2-type" evidence="11">
    <location>
        <begin position="821"/>
        <end position="849"/>
    </location>
</feature>
<dbReference type="GO" id="GO:0000978">
    <property type="term" value="F:RNA polymerase II cis-regulatory region sequence-specific DNA binding"/>
    <property type="evidence" value="ECO:0007669"/>
    <property type="project" value="TreeGrafter"/>
</dbReference>
<feature type="domain" description="C2H2-type" evidence="11">
    <location>
        <begin position="251"/>
        <end position="279"/>
    </location>
</feature>
<organism evidence="12 13">
    <name type="scientific">Ceutorhynchus assimilis</name>
    <name type="common">cabbage seed weevil</name>
    <dbReference type="NCBI Taxonomy" id="467358"/>
    <lineage>
        <taxon>Eukaryota</taxon>
        <taxon>Metazoa</taxon>
        <taxon>Ecdysozoa</taxon>
        <taxon>Arthropoda</taxon>
        <taxon>Hexapoda</taxon>
        <taxon>Insecta</taxon>
        <taxon>Pterygota</taxon>
        <taxon>Neoptera</taxon>
        <taxon>Endopterygota</taxon>
        <taxon>Coleoptera</taxon>
        <taxon>Polyphaga</taxon>
        <taxon>Cucujiformia</taxon>
        <taxon>Curculionidae</taxon>
        <taxon>Ceutorhynchinae</taxon>
        <taxon>Ceutorhynchus</taxon>
    </lineage>
</organism>
<dbReference type="SUPFAM" id="SSF57667">
    <property type="entry name" value="beta-beta-alpha zinc fingers"/>
    <property type="match status" value="13"/>
</dbReference>
<dbReference type="PROSITE" id="PS00028">
    <property type="entry name" value="ZINC_FINGER_C2H2_1"/>
    <property type="match status" value="23"/>
</dbReference>
<feature type="domain" description="C2H2-type" evidence="11">
    <location>
        <begin position="851"/>
        <end position="881"/>
    </location>
</feature>
<feature type="domain" description="C2H2-type" evidence="11">
    <location>
        <begin position="431"/>
        <end position="458"/>
    </location>
</feature>
<evidence type="ECO:0000256" key="3">
    <source>
        <dbReference type="ARBA" id="ARBA00022737"/>
    </source>
</evidence>
<feature type="domain" description="C2H2-type" evidence="11">
    <location>
        <begin position="733"/>
        <end position="761"/>
    </location>
</feature>
<dbReference type="FunFam" id="3.30.160.60:FF:000358">
    <property type="entry name" value="zinc finger protein 24"/>
    <property type="match status" value="1"/>
</dbReference>
<dbReference type="GO" id="GO:0000981">
    <property type="term" value="F:DNA-binding transcription factor activity, RNA polymerase II-specific"/>
    <property type="evidence" value="ECO:0007669"/>
    <property type="project" value="TreeGrafter"/>
</dbReference>
<feature type="domain" description="C2H2-type" evidence="11">
    <location>
        <begin position="118"/>
        <end position="146"/>
    </location>
</feature>
<dbReference type="Pfam" id="PF12874">
    <property type="entry name" value="zf-met"/>
    <property type="match status" value="1"/>
</dbReference>
<sequence>MSQILFEHEQLCTGKPLRDMKFESQDGKLLCPVCGKSFAKASYVLSHIKQIHLRLEMIQCKDCDKCFTTNASLRMHNETFHSGSKMKGLPCDMCDKFFPKKYSLERHKALAHIRKFDIFCQICQKGFYSVAELKRHLQFKHDESSVMYPCTEAGCASSFKRKQSLRYHVETKHSKVDDKPEMVCYKCGKVYTHRKTLQKHLVDHGRLKRINLCCKKCELDFNIPEILMEHEQSCTGTNLLHLKIEHQDGKFFCPGCGKSFPTKRYVRNHIRLVHLKHQMIKCQECPHVSSAPWMMKNHVKRMHRGFRTNFVCDLCEKVFQSNCYLEKHKLVVHLKKFKVFCDVCQKGFVNDKDLGKHFQAVHDPNFEIFPCPQEGCGKIFKSKYDFTYHLETKHIRDEDKQDLICCQCSKSYDNPRSLKTHLNKHKKCKTFPCEICSKILTTNSSLRRHLRTHTGERPYVCDYCGQSFRILKVLKSHILTHTKEKPFSCKVCDSKFTQRSPLTRHVHLIIIKPTTTNISRLKYDKIKVVSVRDLLKSVKPQTNNKHFCPVCNELMADRTQLTQHLKRMHSFNPGPKIECPQCQKLLSSKTDLQQHIKRIHEGLAPTNHCDICGKLLKSSLNYHKRIVHTKQFNFWCEYCGKGFVNQSLFRNHQKNVHEQSFTCPEAGCGKVFKSMTSINHIKSELDSLWENEYSNVLEAPWIMNSGISRRYPNKPQTQLNLMVSQSKLNPDLYICQLCQKNFHQSAHLHRHLKFVHGINRGPRLPCPECNKTFMSKESLQRHNNTLHKNLWSTVQCDICGKILKGHLDSHIKYAHTKEFHFYCESCGKGFVNGGQLKYHKITQHEKQCRLLKCPEEGCGKMFKGAPGLQYHQKAAHTEKNANIVCSECGKSYKHIMMYKIHKRKHKDHKTYPCKICDKVLTARSSWLDHTRMHSGEKPFQCQQCEKQFSSIKYLKVHSVVHTKERPYKCNDCDKSFTQRGTLTLHRKKFHSLDQN</sequence>
<dbReference type="Gene3D" id="3.30.160.60">
    <property type="entry name" value="Classic Zinc Finger"/>
    <property type="match status" value="17"/>
</dbReference>
<dbReference type="FunFam" id="3.30.160.60:FF:000446">
    <property type="entry name" value="Zinc finger protein"/>
    <property type="match status" value="1"/>
</dbReference>
<dbReference type="Pfam" id="PF00096">
    <property type="entry name" value="zf-C2H2"/>
    <property type="match status" value="11"/>
</dbReference>
<reference evidence="12" key="1">
    <citation type="submission" date="2022-01" db="EMBL/GenBank/DDBJ databases">
        <authorList>
            <person name="King R."/>
        </authorList>
    </citation>
    <scope>NUCLEOTIDE SEQUENCE</scope>
</reference>
<feature type="domain" description="C2H2-type" evidence="11">
    <location>
        <begin position="369"/>
        <end position="399"/>
    </location>
</feature>
<feature type="domain" description="C2H2-type" evidence="11">
    <location>
        <begin position="939"/>
        <end position="966"/>
    </location>
</feature>
<gene>
    <name evidence="12" type="ORF">CEUTPL_LOCUS3750</name>
</gene>
<feature type="domain" description="C2H2-type" evidence="11">
    <location>
        <begin position="967"/>
        <end position="995"/>
    </location>
</feature>
<dbReference type="InterPro" id="IPR050752">
    <property type="entry name" value="C2H2-ZF_domain"/>
</dbReference>
<feature type="domain" description="C2H2-type" evidence="11">
    <location>
        <begin position="403"/>
        <end position="430"/>
    </location>
</feature>
<dbReference type="PANTHER" id="PTHR24384:SF189">
    <property type="entry name" value="C2H2-TYPE DOMAIN-CONTAINING PROTEIN-RELATED"/>
    <property type="match status" value="1"/>
</dbReference>